<organism evidence="7 8">
    <name type="scientific">Giardia intestinalis</name>
    <name type="common">Giardia lamblia</name>
    <dbReference type="NCBI Taxonomy" id="5741"/>
    <lineage>
        <taxon>Eukaryota</taxon>
        <taxon>Metamonada</taxon>
        <taxon>Diplomonadida</taxon>
        <taxon>Hexamitidae</taxon>
        <taxon>Giardiinae</taxon>
        <taxon>Giardia</taxon>
    </lineage>
</organism>
<evidence type="ECO:0000256" key="6">
    <source>
        <dbReference type="SAM" id="Phobius"/>
    </source>
</evidence>
<dbReference type="Pfam" id="PF01925">
    <property type="entry name" value="TauE"/>
    <property type="match status" value="2"/>
</dbReference>
<evidence type="ECO:0000313" key="7">
    <source>
        <dbReference type="EMBL" id="ESU37174.1"/>
    </source>
</evidence>
<dbReference type="VEuPathDB" id="GiardiaDB:GL50581_856"/>
<feature type="region of interest" description="Disordered" evidence="5">
    <location>
        <begin position="164"/>
        <end position="192"/>
    </location>
</feature>
<feature type="transmembrane region" description="Helical" evidence="6">
    <location>
        <begin position="277"/>
        <end position="297"/>
    </location>
</feature>
<feature type="transmembrane region" description="Helical" evidence="6">
    <location>
        <begin position="420"/>
        <end position="442"/>
    </location>
</feature>
<evidence type="ECO:0000256" key="3">
    <source>
        <dbReference type="ARBA" id="ARBA00022989"/>
    </source>
</evidence>
<evidence type="ECO:0000256" key="5">
    <source>
        <dbReference type="SAM" id="MobiDB-lite"/>
    </source>
</evidence>
<keyword evidence="3 6" id="KW-1133">Transmembrane helix</keyword>
<dbReference type="VEuPathDB" id="GiardiaDB:GL50803_004181"/>
<dbReference type="GO" id="GO:0016567">
    <property type="term" value="P:protein ubiquitination"/>
    <property type="evidence" value="ECO:0007669"/>
    <property type="project" value="TreeGrafter"/>
</dbReference>
<comment type="subcellular location">
    <subcellularLocation>
        <location evidence="1">Membrane</location>
        <topology evidence="1">Multi-pass membrane protein</topology>
    </subcellularLocation>
</comment>
<dbReference type="Proteomes" id="UP000018320">
    <property type="component" value="Unassembled WGS sequence"/>
</dbReference>
<reference evidence="7 8" key="2">
    <citation type="journal article" date="2013" name="Genome Biol. Evol.">
        <title>Genome sequencing of Giardia lamblia genotypes A2 and B isolates (DH and GS) and comparative analysis with the genomes of genotypes A1 and E (WB and Pig).</title>
        <authorList>
            <person name="Adam R.D."/>
            <person name="Dahlstrom E.W."/>
            <person name="Martens C.A."/>
            <person name="Bruno D.P."/>
            <person name="Barbian K.D."/>
            <person name="Ricklefs S.M."/>
            <person name="Hernandez M.M."/>
            <person name="Narla N.P."/>
            <person name="Patel R.B."/>
            <person name="Porcella S.F."/>
            <person name="Nash T.E."/>
        </authorList>
    </citation>
    <scope>NUCLEOTIDE SEQUENCE [LARGE SCALE GENOMIC DNA]</scope>
    <source>
        <strain evidence="7 8">DH</strain>
    </source>
</reference>
<dbReference type="AlphaFoldDB" id="V6TEU8"/>
<feature type="transmembrane region" description="Helical" evidence="6">
    <location>
        <begin position="449"/>
        <end position="468"/>
    </location>
</feature>
<sequence length="520" mass="56633">MGVAVLVPGLEVWMEVIVAIVCALFAMLASAGGIGGGVIFVSMLQLFGVSPHVAAPLSKAMIFGGSCVLTCMNIFQHEDNEPTKPSIIWDLVFIIEPAAVSGALIGALINVVLPEWLLLVLEVAFLLYTTQKMLRSSLATLNKERIAAGKRLLCTRKSRAPALSIDERGSPHQPSTFIEDQSTRSGNTTSNEIQAYSTECSTEVAPLLDRQELTVKAEPQAQATTKKGGGRLGSCGVAHFKSISAVRMIMFILSTVLIMTCQVISQEFERCSTGYWIAFGVCFSISIITIIIIILSIKRSLRIYNQFMSASEHVHHFLNESSDTIFNRTDQAEEERDLQLSSVDQRVTPEDKEALHLEAIRCSKLLIGTDSLGAFHNILFYVKLVLAGLFAGILGAMLGIGGGLLKNPILISFGIDPERARTASTVMIAFTSMSSMISYVVIGGLHFEYAWPLMLTVGAFFVSGYYLSELIIRCFKTKSFIPFLITTLIVVCTCFIVANMIIVFIDIAKTGHLPGFTSLC</sequence>
<dbReference type="GO" id="GO:0016020">
    <property type="term" value="C:membrane"/>
    <property type="evidence" value="ECO:0007669"/>
    <property type="project" value="UniProtKB-SubCell"/>
</dbReference>
<feature type="compositionally biased region" description="Polar residues" evidence="5">
    <location>
        <begin position="172"/>
        <end position="192"/>
    </location>
</feature>
<feature type="transmembrane region" description="Helical" evidence="6">
    <location>
        <begin position="53"/>
        <end position="75"/>
    </location>
</feature>
<feature type="transmembrane region" description="Helical" evidence="6">
    <location>
        <begin position="12"/>
        <end position="41"/>
    </location>
</feature>
<dbReference type="GO" id="GO:0031464">
    <property type="term" value="C:Cul4A-RING E3 ubiquitin ligase complex"/>
    <property type="evidence" value="ECO:0007669"/>
    <property type="project" value="TreeGrafter"/>
</dbReference>
<comment type="caution">
    <text evidence="7">The sequence shown here is derived from an EMBL/GenBank/DDBJ whole genome shotgun (WGS) entry which is preliminary data.</text>
</comment>
<reference evidence="8" key="1">
    <citation type="submission" date="2012-02" db="EMBL/GenBank/DDBJ databases">
        <title>Genome sequencing of Giardia lamblia Genotypes A2 and B isolates (DH and GS) and comparative analysis with the genomes of Genotypes A1 and E (WB and Pig).</title>
        <authorList>
            <person name="Adam R."/>
            <person name="Dahlstrom E."/>
            <person name="Martens C."/>
            <person name="Bruno D."/>
            <person name="Barbian K."/>
            <person name="Porcella S.F."/>
            <person name="Nash T."/>
        </authorList>
    </citation>
    <scope>NUCLEOTIDE SEQUENCE</scope>
    <source>
        <strain evidence="8">DH</strain>
    </source>
</reference>
<feature type="transmembrane region" description="Helical" evidence="6">
    <location>
        <begin position="87"/>
        <end position="110"/>
    </location>
</feature>
<dbReference type="VEuPathDB" id="GiardiaDB:DHA2_151464"/>
<accession>V6TEU8</accession>
<dbReference type="VEuPathDB" id="GiardiaDB:QR46_2949"/>
<gene>
    <name evidence="7" type="ORF">DHA2_151464</name>
</gene>
<evidence type="ECO:0008006" key="9">
    <source>
        <dbReference type="Google" id="ProtNLM"/>
    </source>
</evidence>
<protein>
    <recommendedName>
        <fullName evidence="9">Sulfite exporter TauE/SafE</fullName>
    </recommendedName>
</protein>
<dbReference type="PANTHER" id="PTHR14255">
    <property type="entry name" value="CEREBLON"/>
    <property type="match status" value="1"/>
</dbReference>
<feature type="transmembrane region" description="Helical" evidence="6">
    <location>
        <begin position="480"/>
        <end position="505"/>
    </location>
</feature>
<dbReference type="PANTHER" id="PTHR14255:SF3">
    <property type="entry name" value="SULFITE EXPORTER TAUE_SAFE FAMILY PROTEIN 5-RELATED"/>
    <property type="match status" value="1"/>
</dbReference>
<evidence type="ECO:0000256" key="4">
    <source>
        <dbReference type="ARBA" id="ARBA00023136"/>
    </source>
</evidence>
<feature type="transmembrane region" description="Helical" evidence="6">
    <location>
        <begin position="378"/>
        <end position="400"/>
    </location>
</feature>
<evidence type="ECO:0000256" key="1">
    <source>
        <dbReference type="ARBA" id="ARBA00004141"/>
    </source>
</evidence>
<proteinExistence type="predicted"/>
<feature type="transmembrane region" description="Helical" evidence="6">
    <location>
        <begin position="116"/>
        <end position="134"/>
    </location>
</feature>
<dbReference type="InterPro" id="IPR002781">
    <property type="entry name" value="TM_pro_TauE-like"/>
</dbReference>
<dbReference type="EMBL" id="AHGT01000032">
    <property type="protein sequence ID" value="ESU37174.1"/>
    <property type="molecule type" value="Genomic_DNA"/>
</dbReference>
<evidence type="ECO:0000256" key="2">
    <source>
        <dbReference type="ARBA" id="ARBA00022692"/>
    </source>
</evidence>
<name>V6TEU8_GIAIN</name>
<feature type="transmembrane region" description="Helical" evidence="6">
    <location>
        <begin position="248"/>
        <end position="265"/>
    </location>
</feature>
<keyword evidence="4 6" id="KW-0472">Membrane</keyword>
<keyword evidence="2 6" id="KW-0812">Transmembrane</keyword>
<evidence type="ECO:0000313" key="8">
    <source>
        <dbReference type="Proteomes" id="UP000018320"/>
    </source>
</evidence>